<feature type="transmembrane region" description="Helical" evidence="5">
    <location>
        <begin position="185"/>
        <end position="205"/>
    </location>
</feature>
<protein>
    <submittedName>
        <fullName evidence="6">UbiA family prenyltransferase</fullName>
    </submittedName>
</protein>
<feature type="transmembrane region" description="Helical" evidence="5">
    <location>
        <begin position="287"/>
        <end position="306"/>
    </location>
</feature>
<feature type="transmembrane region" description="Helical" evidence="5">
    <location>
        <begin position="253"/>
        <end position="275"/>
    </location>
</feature>
<proteinExistence type="predicted"/>
<sequence>MQPISPFPTLVSVPPVPLRTVGVGRGARVAATAWTLFLEARPAVQLVFLQRILVTSGFLVVPHPDAGRLLLGWPMLAVAVYVFNGVCDQDEDRVNGSGRPLAQGRIGIRVAGISCAATGLGGLLLCGWSGPGPLLLAVASLALGWAYSAGPRWKDGAVSSALSVGAGALLTYAAGWLVYGGPHPVLMLGALLAVWVTCCCPTKDLSDREGDALAGRRTLPVLLGPVRTGWVLGVVALVAGGLVAAAVLVLAPVFLPVAVVVVVGSVLVAVALPAASRATDRVGRRRPYLMFLSCQLAINVAAVAVMV</sequence>
<reference evidence="6" key="1">
    <citation type="submission" date="2021-01" db="EMBL/GenBank/DDBJ databases">
        <title>KCTC 19127 draft genome.</title>
        <authorList>
            <person name="An D."/>
        </authorList>
    </citation>
    <scope>NUCLEOTIDE SEQUENCE</scope>
    <source>
        <strain evidence="6">KCTC 19127</strain>
    </source>
</reference>
<dbReference type="RefSeq" id="WP_205256813.1">
    <property type="nucleotide sequence ID" value="NZ_BAAAPV010000004.1"/>
</dbReference>
<evidence type="ECO:0000313" key="6">
    <source>
        <dbReference type="EMBL" id="MBM9476704.1"/>
    </source>
</evidence>
<dbReference type="GO" id="GO:0016765">
    <property type="term" value="F:transferase activity, transferring alkyl or aryl (other than methyl) groups"/>
    <property type="evidence" value="ECO:0007669"/>
    <property type="project" value="InterPro"/>
</dbReference>
<comment type="caution">
    <text evidence="6">The sequence shown here is derived from an EMBL/GenBank/DDBJ whole genome shotgun (WGS) entry which is preliminary data.</text>
</comment>
<evidence type="ECO:0000256" key="3">
    <source>
        <dbReference type="ARBA" id="ARBA00022989"/>
    </source>
</evidence>
<dbReference type="InterPro" id="IPR044878">
    <property type="entry name" value="UbiA_sf"/>
</dbReference>
<evidence type="ECO:0000256" key="2">
    <source>
        <dbReference type="ARBA" id="ARBA00022692"/>
    </source>
</evidence>
<dbReference type="PANTHER" id="PTHR42723:SF1">
    <property type="entry name" value="CHLOROPHYLL SYNTHASE, CHLOROPLASTIC"/>
    <property type="match status" value="1"/>
</dbReference>
<feature type="transmembrane region" description="Helical" evidence="5">
    <location>
        <begin position="131"/>
        <end position="149"/>
    </location>
</feature>
<dbReference type="Pfam" id="PF01040">
    <property type="entry name" value="UbiA"/>
    <property type="match status" value="1"/>
</dbReference>
<evidence type="ECO:0000256" key="4">
    <source>
        <dbReference type="ARBA" id="ARBA00023136"/>
    </source>
</evidence>
<keyword evidence="7" id="KW-1185">Reference proteome</keyword>
<evidence type="ECO:0000256" key="5">
    <source>
        <dbReference type="SAM" id="Phobius"/>
    </source>
</evidence>
<dbReference type="Proteomes" id="UP000663801">
    <property type="component" value="Unassembled WGS sequence"/>
</dbReference>
<dbReference type="InterPro" id="IPR050475">
    <property type="entry name" value="Prenyltransferase_related"/>
</dbReference>
<evidence type="ECO:0000313" key="7">
    <source>
        <dbReference type="Proteomes" id="UP000663801"/>
    </source>
</evidence>
<evidence type="ECO:0000256" key="1">
    <source>
        <dbReference type="ARBA" id="ARBA00004141"/>
    </source>
</evidence>
<dbReference type="AlphaFoldDB" id="A0A938YNX9"/>
<feature type="transmembrane region" description="Helical" evidence="5">
    <location>
        <begin position="226"/>
        <end position="247"/>
    </location>
</feature>
<feature type="transmembrane region" description="Helical" evidence="5">
    <location>
        <begin position="66"/>
        <end position="86"/>
    </location>
</feature>
<gene>
    <name evidence="6" type="ORF">JL107_09635</name>
</gene>
<organism evidence="6 7">
    <name type="scientific">Nakamurella flavida</name>
    <dbReference type="NCBI Taxonomy" id="363630"/>
    <lineage>
        <taxon>Bacteria</taxon>
        <taxon>Bacillati</taxon>
        <taxon>Actinomycetota</taxon>
        <taxon>Actinomycetes</taxon>
        <taxon>Nakamurellales</taxon>
        <taxon>Nakamurellaceae</taxon>
        <taxon>Nakamurella</taxon>
    </lineage>
</organism>
<dbReference type="InterPro" id="IPR000537">
    <property type="entry name" value="UbiA_prenyltransferase"/>
</dbReference>
<keyword evidence="4 5" id="KW-0472">Membrane</keyword>
<keyword evidence="2 5" id="KW-0812">Transmembrane</keyword>
<keyword evidence="3 5" id="KW-1133">Transmembrane helix</keyword>
<dbReference type="EMBL" id="JAERWL010000008">
    <property type="protein sequence ID" value="MBM9476704.1"/>
    <property type="molecule type" value="Genomic_DNA"/>
</dbReference>
<accession>A0A938YNX9</accession>
<name>A0A938YNX9_9ACTN</name>
<comment type="subcellular location">
    <subcellularLocation>
        <location evidence="1">Membrane</location>
        <topology evidence="1">Multi-pass membrane protein</topology>
    </subcellularLocation>
</comment>
<dbReference type="PANTHER" id="PTHR42723">
    <property type="entry name" value="CHLOROPHYLL SYNTHASE"/>
    <property type="match status" value="1"/>
</dbReference>
<dbReference type="Gene3D" id="1.10.357.140">
    <property type="entry name" value="UbiA prenyltransferase"/>
    <property type="match status" value="1"/>
</dbReference>
<feature type="transmembrane region" description="Helical" evidence="5">
    <location>
        <begin position="161"/>
        <end position="179"/>
    </location>
</feature>
<dbReference type="GO" id="GO:0016020">
    <property type="term" value="C:membrane"/>
    <property type="evidence" value="ECO:0007669"/>
    <property type="project" value="UniProtKB-SubCell"/>
</dbReference>
<feature type="transmembrane region" description="Helical" evidence="5">
    <location>
        <begin position="106"/>
        <end position="125"/>
    </location>
</feature>